<feature type="compositionally biased region" description="Polar residues" evidence="1">
    <location>
        <begin position="405"/>
        <end position="416"/>
    </location>
</feature>
<feature type="compositionally biased region" description="Polar residues" evidence="1">
    <location>
        <begin position="92"/>
        <end position="103"/>
    </location>
</feature>
<dbReference type="OrthoDB" id="20105at2759"/>
<feature type="region of interest" description="Disordered" evidence="1">
    <location>
        <begin position="26"/>
        <end position="51"/>
    </location>
</feature>
<feature type="compositionally biased region" description="Polar residues" evidence="1">
    <location>
        <begin position="360"/>
        <end position="392"/>
    </location>
</feature>
<proteinExistence type="predicted"/>
<dbReference type="EMBL" id="JACBAF010002261">
    <property type="protein sequence ID" value="KAF7160453.1"/>
    <property type="molecule type" value="Genomic_DNA"/>
</dbReference>
<protein>
    <submittedName>
        <fullName evidence="2">Uncharacterized protein</fullName>
    </submittedName>
</protein>
<evidence type="ECO:0000313" key="4">
    <source>
        <dbReference type="Proteomes" id="UP000630445"/>
    </source>
</evidence>
<feature type="compositionally biased region" description="Low complexity" evidence="1">
    <location>
        <begin position="315"/>
        <end position="326"/>
    </location>
</feature>
<keyword evidence="4" id="KW-1185">Reference proteome</keyword>
<evidence type="ECO:0000256" key="1">
    <source>
        <dbReference type="SAM" id="MobiDB-lite"/>
    </source>
</evidence>
<evidence type="ECO:0000313" key="3">
    <source>
        <dbReference type="EMBL" id="KAF7160453.1"/>
    </source>
</evidence>
<feature type="region of interest" description="Disordered" evidence="1">
    <location>
        <begin position="85"/>
        <end position="427"/>
    </location>
</feature>
<dbReference type="Proteomes" id="UP000662466">
    <property type="component" value="Unassembled WGS sequence"/>
</dbReference>
<feature type="compositionally biased region" description="Polar residues" evidence="1">
    <location>
        <begin position="174"/>
        <end position="188"/>
    </location>
</feature>
<reference evidence="2" key="1">
    <citation type="submission" date="2020-06" db="EMBL/GenBank/DDBJ databases">
        <title>Draft genome sequences of strains closely related to Aspergillus parafelis and Aspergillus hiratsukae.</title>
        <authorList>
            <person name="Dos Santos R.A.C."/>
            <person name="Rivero-Menendez O."/>
            <person name="Steenwyk J.L."/>
            <person name="Mead M.E."/>
            <person name="Goldman G.H."/>
            <person name="Alastruey-Izquierdo A."/>
            <person name="Rokas A."/>
        </authorList>
    </citation>
    <scope>NUCLEOTIDE SEQUENCE</scope>
    <source>
        <strain evidence="2">CNM-CM5793</strain>
        <strain evidence="3">CNM-CM6106</strain>
    </source>
</reference>
<feature type="compositionally biased region" description="Polar residues" evidence="1">
    <location>
        <begin position="196"/>
        <end position="206"/>
    </location>
</feature>
<dbReference type="AlphaFoldDB" id="A0A8H6P769"/>
<gene>
    <name evidence="2" type="ORF">CNMCM5793_008568</name>
    <name evidence="3" type="ORF">CNMCM6106_007933</name>
</gene>
<organism evidence="2 4">
    <name type="scientific">Aspergillus hiratsukae</name>
    <dbReference type="NCBI Taxonomy" id="1194566"/>
    <lineage>
        <taxon>Eukaryota</taxon>
        <taxon>Fungi</taxon>
        <taxon>Dikarya</taxon>
        <taxon>Ascomycota</taxon>
        <taxon>Pezizomycotina</taxon>
        <taxon>Eurotiomycetes</taxon>
        <taxon>Eurotiomycetidae</taxon>
        <taxon>Eurotiales</taxon>
        <taxon>Aspergillaceae</taxon>
        <taxon>Aspergillus</taxon>
        <taxon>Aspergillus subgen. Fumigati</taxon>
    </lineage>
</organism>
<comment type="caution">
    <text evidence="2">The sequence shown here is derived from an EMBL/GenBank/DDBJ whole genome shotgun (WGS) entry which is preliminary data.</text>
</comment>
<feature type="compositionally biased region" description="Pro residues" evidence="1">
    <location>
        <begin position="104"/>
        <end position="114"/>
    </location>
</feature>
<sequence length="427" mass="46358">MAPMSQLPPVPPGWSSPEDLRQWLHAKAEEDRRRQEEEKTRQESLRLEQRKIEQNMLRDSLQSGVPPQMIPLIFAGISGGSLPQSAIELIQQHASQNPGTRNNVPPPTPHPSAPPLHQQQPSALDLLPPPSLSQRYPPLAIPADIRRDSRVLPPNPYASLPPQQQPIPGPVLSQPLTTHGRSPTNQSFGRPPLSSGHGNATASPLSRINGETHLQHVPLTLSNAQYATASSFPPSHPANVKQEHPPRHSPPSLYFHHWVPPGQPPPAKNQHDSPVISIAPSQRRYEYQSPPGRKRKSQIPHQPAPLPSLRPSDAPSSLPSSRPGSPIASNQTLDPQDHYRQRSDASNSLDSRMQDHREANQGNDSLNQKPGVSSSNQPSGDLSSTKDSNGGDISSAGAGVRYQPSHMSDNVNNSSIAEDAPATSLQP</sequence>
<evidence type="ECO:0000313" key="2">
    <source>
        <dbReference type="EMBL" id="KAF7118930.1"/>
    </source>
</evidence>
<feature type="compositionally biased region" description="Polar residues" evidence="1">
    <location>
        <begin position="220"/>
        <end position="233"/>
    </location>
</feature>
<name>A0A8H6P769_9EURO</name>
<accession>A0A8H6P769</accession>
<dbReference type="Proteomes" id="UP000630445">
    <property type="component" value="Unassembled WGS sequence"/>
</dbReference>
<dbReference type="EMBL" id="JACBAD010002055">
    <property type="protein sequence ID" value="KAF7118930.1"/>
    <property type="molecule type" value="Genomic_DNA"/>
</dbReference>